<dbReference type="InterPro" id="IPR005119">
    <property type="entry name" value="LysR_subst-bd"/>
</dbReference>
<dbReference type="PANTHER" id="PTHR30537:SF5">
    <property type="entry name" value="HTH-TYPE TRANSCRIPTIONAL ACTIVATOR TTDR-RELATED"/>
    <property type="match status" value="1"/>
</dbReference>
<dbReference type="PROSITE" id="PS50931">
    <property type="entry name" value="HTH_LYSR"/>
    <property type="match status" value="1"/>
</dbReference>
<dbReference type="KEGG" id="rhy:RD110_19585"/>
<name>A0A1P8JZN0_9BURK</name>
<dbReference type="SUPFAM" id="SSF53850">
    <property type="entry name" value="Periplasmic binding protein-like II"/>
    <property type="match status" value="1"/>
</dbReference>
<keyword evidence="4" id="KW-0804">Transcription</keyword>
<dbReference type="OrthoDB" id="9026421at2"/>
<evidence type="ECO:0000313" key="7">
    <source>
        <dbReference type="Proteomes" id="UP000186609"/>
    </source>
</evidence>
<dbReference type="PRINTS" id="PR00039">
    <property type="entry name" value="HTHLYSR"/>
</dbReference>
<dbReference type="CDD" id="cd08477">
    <property type="entry name" value="PBP2_CrgA_like_8"/>
    <property type="match status" value="1"/>
</dbReference>
<evidence type="ECO:0000256" key="4">
    <source>
        <dbReference type="ARBA" id="ARBA00023163"/>
    </source>
</evidence>
<comment type="similarity">
    <text evidence="1">Belongs to the LysR transcriptional regulatory family.</text>
</comment>
<dbReference type="AlphaFoldDB" id="A0A1P8JZN0"/>
<dbReference type="Proteomes" id="UP000186609">
    <property type="component" value="Chromosome"/>
</dbReference>
<sequence length="293" mass="32335">MDSLLSMEVFVAVVDKGSLTAAAEAFALSQPMVGKHIRHLEQRVGARLLVRTTRRQSLTEIGQLYYAQCRQILEQVRQAEAGTDALRLAPRGKLRINAPVSFGSVMLTPALTEFLTLYPEVQAELTLNDRVIDLVDEGYDVAVRVGTLADSGLVARVLRPYRMQICASPEYLARRGTPKAPTELLDHECLGFAHWPKSGGWLLDRDDQLVKSLPASRLLSNNGQALRVAALHGFGIVMQPSVLLAEDVAAGRLVPLLAEHLPAPMPMHLVYPRDRVPVPKLSRFIDFMLARFG</sequence>
<evidence type="ECO:0000313" key="6">
    <source>
        <dbReference type="EMBL" id="APW39141.1"/>
    </source>
</evidence>
<gene>
    <name evidence="6" type="ORF">RD110_19585</name>
</gene>
<dbReference type="Gene3D" id="1.10.10.10">
    <property type="entry name" value="Winged helix-like DNA-binding domain superfamily/Winged helix DNA-binding domain"/>
    <property type="match status" value="1"/>
</dbReference>
<dbReference type="PANTHER" id="PTHR30537">
    <property type="entry name" value="HTH-TYPE TRANSCRIPTIONAL REGULATOR"/>
    <property type="match status" value="1"/>
</dbReference>
<dbReference type="Pfam" id="PF03466">
    <property type="entry name" value="LysR_substrate"/>
    <property type="match status" value="1"/>
</dbReference>
<dbReference type="SUPFAM" id="SSF46785">
    <property type="entry name" value="Winged helix' DNA-binding domain"/>
    <property type="match status" value="1"/>
</dbReference>
<feature type="domain" description="HTH lysR-type" evidence="5">
    <location>
        <begin position="1"/>
        <end position="59"/>
    </location>
</feature>
<dbReference type="GO" id="GO:0003700">
    <property type="term" value="F:DNA-binding transcription factor activity"/>
    <property type="evidence" value="ECO:0007669"/>
    <property type="project" value="InterPro"/>
</dbReference>
<evidence type="ECO:0000259" key="5">
    <source>
        <dbReference type="PROSITE" id="PS50931"/>
    </source>
</evidence>
<dbReference type="Pfam" id="PF00126">
    <property type="entry name" value="HTH_1"/>
    <property type="match status" value="1"/>
</dbReference>
<keyword evidence="7" id="KW-1185">Reference proteome</keyword>
<reference evidence="6 7" key="1">
    <citation type="submission" date="2017-01" db="EMBL/GenBank/DDBJ databases">
        <authorList>
            <person name="Mah S.A."/>
            <person name="Swanson W.J."/>
            <person name="Moy G.W."/>
            <person name="Vacquier V.D."/>
        </authorList>
    </citation>
    <scope>NUCLEOTIDE SEQUENCE [LARGE SCALE GENOMIC DNA]</scope>
    <source>
        <strain evidence="6 7">DCY110</strain>
    </source>
</reference>
<accession>A0A1P8JZN0</accession>
<evidence type="ECO:0000256" key="3">
    <source>
        <dbReference type="ARBA" id="ARBA00023125"/>
    </source>
</evidence>
<protein>
    <submittedName>
        <fullName evidence="6">LysR family transcriptional regulator</fullName>
    </submittedName>
</protein>
<dbReference type="InterPro" id="IPR036388">
    <property type="entry name" value="WH-like_DNA-bd_sf"/>
</dbReference>
<dbReference type="GO" id="GO:0006351">
    <property type="term" value="P:DNA-templated transcription"/>
    <property type="evidence" value="ECO:0007669"/>
    <property type="project" value="TreeGrafter"/>
</dbReference>
<dbReference type="RefSeq" id="WP_076201281.1">
    <property type="nucleotide sequence ID" value="NZ_CP019236.1"/>
</dbReference>
<dbReference type="STRING" id="1842727.RD110_19585"/>
<dbReference type="InterPro" id="IPR000847">
    <property type="entry name" value="LysR_HTH_N"/>
</dbReference>
<proteinExistence type="inferred from homology"/>
<dbReference type="InterPro" id="IPR036390">
    <property type="entry name" value="WH_DNA-bd_sf"/>
</dbReference>
<dbReference type="FunFam" id="1.10.10.10:FF:000001">
    <property type="entry name" value="LysR family transcriptional regulator"/>
    <property type="match status" value="1"/>
</dbReference>
<keyword evidence="3" id="KW-0238">DNA-binding</keyword>
<evidence type="ECO:0000256" key="1">
    <source>
        <dbReference type="ARBA" id="ARBA00009437"/>
    </source>
</evidence>
<keyword evidence="2" id="KW-0805">Transcription regulation</keyword>
<dbReference type="EMBL" id="CP019236">
    <property type="protein sequence ID" value="APW39141.1"/>
    <property type="molecule type" value="Genomic_DNA"/>
</dbReference>
<dbReference type="GO" id="GO:0043565">
    <property type="term" value="F:sequence-specific DNA binding"/>
    <property type="evidence" value="ECO:0007669"/>
    <property type="project" value="TreeGrafter"/>
</dbReference>
<organism evidence="6 7">
    <name type="scientific">Rhodoferax koreensis</name>
    <dbReference type="NCBI Taxonomy" id="1842727"/>
    <lineage>
        <taxon>Bacteria</taxon>
        <taxon>Pseudomonadati</taxon>
        <taxon>Pseudomonadota</taxon>
        <taxon>Betaproteobacteria</taxon>
        <taxon>Burkholderiales</taxon>
        <taxon>Comamonadaceae</taxon>
        <taxon>Rhodoferax</taxon>
    </lineage>
</organism>
<dbReference type="InterPro" id="IPR058163">
    <property type="entry name" value="LysR-type_TF_proteobact-type"/>
</dbReference>
<dbReference type="Gene3D" id="3.40.190.290">
    <property type="match status" value="1"/>
</dbReference>
<evidence type="ECO:0000256" key="2">
    <source>
        <dbReference type="ARBA" id="ARBA00023015"/>
    </source>
</evidence>
<dbReference type="FunFam" id="3.40.190.290:FF:000001">
    <property type="entry name" value="Transcriptional regulator, LysR family"/>
    <property type="match status" value="1"/>
</dbReference>